<sequence length="233" mass="23908">MPGNTSSDDEEWARPNISPATNLGTDPETDRALEPVPDVAWLVPEPTPNPVPSLPRARLRGLMRRLPGRGWAALAAAIAVLVGVVAAVHGGHHPPAGRPNGAVPASVSVAAGACAGLAGAAVTDRGGDRATVPGVIATFEDAYYRLRSAEAAVQVLAPETGITLESLAAGIATIPIGTTYCVAITPVTSNTANVHIVELHPDHKRVDYLQVINTIPAPGPGADLLISHVQEQG</sequence>
<gene>
    <name evidence="4" type="ORF">B7C42_08073</name>
</gene>
<reference evidence="4 5" key="1">
    <citation type="submission" date="2017-07" db="EMBL/GenBank/DDBJ databases">
        <title>First draft Genome Sequence of Nocardia cerradoensis isolated from human infection.</title>
        <authorList>
            <person name="Carrasco G."/>
        </authorList>
    </citation>
    <scope>NUCLEOTIDE SEQUENCE [LARGE SCALE GENOMIC DNA]</scope>
    <source>
        <strain evidence="4 5">CNM20130759</strain>
    </source>
</reference>
<evidence type="ECO:0000313" key="5">
    <source>
        <dbReference type="Proteomes" id="UP000215506"/>
    </source>
</evidence>
<feature type="transmembrane region" description="Helical" evidence="2">
    <location>
        <begin position="102"/>
        <end position="122"/>
    </location>
</feature>
<evidence type="ECO:0000313" key="4">
    <source>
        <dbReference type="EMBL" id="OXR39861.1"/>
    </source>
</evidence>
<dbReference type="Pfam" id="PF26527">
    <property type="entry name" value="DUF8176"/>
    <property type="match status" value="1"/>
</dbReference>
<dbReference type="EMBL" id="NGAF01000056">
    <property type="protein sequence ID" value="OXR39861.1"/>
    <property type="molecule type" value="Genomic_DNA"/>
</dbReference>
<keyword evidence="5" id="KW-1185">Reference proteome</keyword>
<keyword evidence="2" id="KW-1133">Transmembrane helix</keyword>
<name>A0A231GTQ1_9NOCA</name>
<evidence type="ECO:0000256" key="1">
    <source>
        <dbReference type="SAM" id="MobiDB-lite"/>
    </source>
</evidence>
<feature type="transmembrane region" description="Helical" evidence="2">
    <location>
        <begin position="70"/>
        <end position="90"/>
    </location>
</feature>
<feature type="region of interest" description="Disordered" evidence="1">
    <location>
        <begin position="1"/>
        <end position="32"/>
    </location>
</feature>
<evidence type="ECO:0000256" key="2">
    <source>
        <dbReference type="SAM" id="Phobius"/>
    </source>
</evidence>
<dbReference type="AlphaFoldDB" id="A0A231GTQ1"/>
<keyword evidence="2" id="KW-0472">Membrane</keyword>
<feature type="domain" description="DUF8176" evidence="3">
    <location>
        <begin position="121"/>
        <end position="219"/>
    </location>
</feature>
<protein>
    <recommendedName>
        <fullName evidence="3">DUF8176 domain-containing protein</fullName>
    </recommendedName>
</protein>
<dbReference type="InterPro" id="IPR058489">
    <property type="entry name" value="DUF8176"/>
</dbReference>
<accession>A0A231GTQ1</accession>
<dbReference type="Proteomes" id="UP000215506">
    <property type="component" value="Unassembled WGS sequence"/>
</dbReference>
<proteinExistence type="predicted"/>
<comment type="caution">
    <text evidence="4">The sequence shown here is derived from an EMBL/GenBank/DDBJ whole genome shotgun (WGS) entry which is preliminary data.</text>
</comment>
<keyword evidence="2" id="KW-0812">Transmembrane</keyword>
<evidence type="ECO:0000259" key="3">
    <source>
        <dbReference type="Pfam" id="PF26527"/>
    </source>
</evidence>
<dbReference type="RefSeq" id="WP_094028410.1">
    <property type="nucleotide sequence ID" value="NZ_NGAF01000056.1"/>
</dbReference>
<organism evidence="4 5">
    <name type="scientific">Nocardia cerradoensis</name>
    <dbReference type="NCBI Taxonomy" id="85688"/>
    <lineage>
        <taxon>Bacteria</taxon>
        <taxon>Bacillati</taxon>
        <taxon>Actinomycetota</taxon>
        <taxon>Actinomycetes</taxon>
        <taxon>Mycobacteriales</taxon>
        <taxon>Nocardiaceae</taxon>
        <taxon>Nocardia</taxon>
    </lineage>
</organism>